<dbReference type="AlphaFoldDB" id="A0A8E4EW95"/>
<reference evidence="6 7" key="1">
    <citation type="submission" date="2020-07" db="EMBL/GenBank/DDBJ databases">
        <authorList>
            <person name="Teixeira M."/>
        </authorList>
    </citation>
    <scope>NUCLEOTIDE SEQUENCE [LARGE SCALE GENOMIC DNA]</scope>
    <source>
        <strain evidence="6">1</strain>
        <strain evidence="5">Xanthomonas sp. CPBF 367</strain>
    </source>
</reference>
<dbReference type="PROSITE" id="PS51257">
    <property type="entry name" value="PROKAR_LIPOPROTEIN"/>
    <property type="match status" value="1"/>
</dbReference>
<feature type="chain" id="PRO_5036263433" evidence="4">
    <location>
        <begin position="24"/>
        <end position="355"/>
    </location>
</feature>
<proteinExistence type="inferred from homology"/>
<comment type="similarity">
    <text evidence="1">Belongs to the MlaA family.</text>
</comment>
<name>A0A8E4EW95_9XANT</name>
<sequence length="355" mass="37840">MTQLRPLSLLAACLLLGACASHAPKSAPLASAAETAPDATPAPVRDDAGVTAQPATAGFAAPDALPATAAAPADQTGADASAGTAGTAGAATSAEDDYAALYGPTTPQAGANGASGQPGDAPPYDPWERYNRGMHRFNLAVDRGVARPLATGYTKVVPRPARLGVTNFFDNLGTPLTMVNQLLQGHPVYAMQSLGRFVMNSTLGVAGLFDPASAAGIPRRSEDFGQTLGVWGWRNSRYFELPLFGPRTVRDTFGLGGDIPLSPLRQVDDSGARFALQGLQLVDTRAQLMSLDSLRDQAPDEYALTRDAWMQRRNYQIVRDLRSHRQKDNELPDYLREDKDSTVPVDAMPIPQWIR</sequence>
<evidence type="ECO:0000256" key="2">
    <source>
        <dbReference type="ARBA" id="ARBA00022729"/>
    </source>
</evidence>
<dbReference type="EMBL" id="LR824641">
    <property type="protein sequence ID" value="CAD0343808.1"/>
    <property type="molecule type" value="Genomic_DNA"/>
</dbReference>
<evidence type="ECO:0000256" key="4">
    <source>
        <dbReference type="SAM" id="SignalP"/>
    </source>
</evidence>
<dbReference type="InterPro" id="IPR007428">
    <property type="entry name" value="MlaA"/>
</dbReference>
<dbReference type="RefSeq" id="WP_119132643.1">
    <property type="nucleotide sequence ID" value="NZ_LR861803.1"/>
</dbReference>
<feature type="region of interest" description="Disordered" evidence="3">
    <location>
        <begin position="68"/>
        <end position="88"/>
    </location>
</feature>
<dbReference type="KEGG" id="xeu:XSP_004084"/>
<gene>
    <name evidence="6" type="ORF">XSP_004084</name>
</gene>
<organism evidence="6 7">
    <name type="scientific">Xanthomonas euroxanthea</name>
    <dbReference type="NCBI Taxonomy" id="2259622"/>
    <lineage>
        <taxon>Bacteria</taxon>
        <taxon>Pseudomonadati</taxon>
        <taxon>Pseudomonadota</taxon>
        <taxon>Gammaproteobacteria</taxon>
        <taxon>Lysobacterales</taxon>
        <taxon>Lysobacteraceae</taxon>
        <taxon>Xanthomonas</taxon>
    </lineage>
</organism>
<dbReference type="EMBL" id="LR861803">
    <property type="protein sequence ID" value="CAD1797698.1"/>
    <property type="molecule type" value="Genomic_DNA"/>
</dbReference>
<evidence type="ECO:0000256" key="3">
    <source>
        <dbReference type="SAM" id="MobiDB-lite"/>
    </source>
</evidence>
<feature type="region of interest" description="Disordered" evidence="3">
    <location>
        <begin position="100"/>
        <end position="128"/>
    </location>
</feature>
<dbReference type="Pfam" id="PF04333">
    <property type="entry name" value="MlaA"/>
    <property type="match status" value="1"/>
</dbReference>
<evidence type="ECO:0000313" key="7">
    <source>
        <dbReference type="Proteomes" id="UP000515493"/>
    </source>
</evidence>
<keyword evidence="2 4" id="KW-0732">Signal</keyword>
<accession>A0A8E4EW95</accession>
<dbReference type="GeneID" id="79391376"/>
<evidence type="ECO:0000256" key="1">
    <source>
        <dbReference type="ARBA" id="ARBA00010634"/>
    </source>
</evidence>
<dbReference type="Proteomes" id="UP000515493">
    <property type="component" value="Chromosome"/>
</dbReference>
<dbReference type="PANTHER" id="PTHR30035">
    <property type="entry name" value="LIPOPROTEIN VACJ-RELATED"/>
    <property type="match status" value="1"/>
</dbReference>
<dbReference type="GO" id="GO:0016020">
    <property type="term" value="C:membrane"/>
    <property type="evidence" value="ECO:0007669"/>
    <property type="project" value="InterPro"/>
</dbReference>
<evidence type="ECO:0000313" key="6">
    <source>
        <dbReference type="EMBL" id="CAD1797698.1"/>
    </source>
</evidence>
<dbReference type="PRINTS" id="PR01805">
    <property type="entry name" value="VACJLIPOPROT"/>
</dbReference>
<dbReference type="GO" id="GO:0120010">
    <property type="term" value="P:intermembrane phospholipid transfer"/>
    <property type="evidence" value="ECO:0007669"/>
    <property type="project" value="TreeGrafter"/>
</dbReference>
<protein>
    <submittedName>
        <fullName evidence="6">VacJ family lipoprotein</fullName>
    </submittedName>
</protein>
<evidence type="ECO:0000313" key="5">
    <source>
        <dbReference type="EMBL" id="CAD0343808.1"/>
    </source>
</evidence>
<feature type="signal peptide" evidence="4">
    <location>
        <begin position="1"/>
        <end position="23"/>
    </location>
</feature>
<keyword evidence="6" id="KW-0449">Lipoprotein</keyword>
<dbReference type="PANTHER" id="PTHR30035:SF3">
    <property type="entry name" value="INTERMEMBRANE PHOSPHOLIPID TRANSPORT SYSTEM LIPOPROTEIN MLAA"/>
    <property type="match status" value="1"/>
</dbReference>